<dbReference type="InterPro" id="IPR011990">
    <property type="entry name" value="TPR-like_helical_dom_sf"/>
</dbReference>
<evidence type="ECO:0000256" key="2">
    <source>
        <dbReference type="PROSITE-ProRule" id="PRU00708"/>
    </source>
</evidence>
<evidence type="ECO:0000256" key="1">
    <source>
        <dbReference type="ARBA" id="ARBA00022737"/>
    </source>
</evidence>
<reference evidence="5" key="1">
    <citation type="submission" date="2022-10" db="EMBL/GenBank/DDBJ databases">
        <authorList>
            <person name="Chen Y."/>
            <person name="Dougan E. K."/>
            <person name="Chan C."/>
            <person name="Rhodes N."/>
            <person name="Thang M."/>
        </authorList>
    </citation>
    <scope>NUCLEOTIDE SEQUENCE</scope>
</reference>
<comment type="caution">
    <text evidence="5">The sequence shown here is derived from an EMBL/GenBank/DDBJ whole genome shotgun (WGS) entry which is preliminary data.</text>
</comment>
<dbReference type="InterPro" id="IPR020103">
    <property type="entry name" value="PsdUridine_synth_cat_dom_sf"/>
</dbReference>
<dbReference type="EMBL" id="CAMXCT020006824">
    <property type="protein sequence ID" value="CAL1174023.1"/>
    <property type="molecule type" value="Genomic_DNA"/>
</dbReference>
<dbReference type="PANTHER" id="PTHR47447:SF17">
    <property type="entry name" value="OS12G0638900 PROTEIN"/>
    <property type="match status" value="1"/>
</dbReference>
<dbReference type="OrthoDB" id="428753at2759"/>
<protein>
    <submittedName>
        <fullName evidence="7">Pentatricopeptide repeat-containing protein, chloroplastic</fullName>
    </submittedName>
</protein>
<organism evidence="5">
    <name type="scientific">Cladocopium goreaui</name>
    <dbReference type="NCBI Taxonomy" id="2562237"/>
    <lineage>
        <taxon>Eukaryota</taxon>
        <taxon>Sar</taxon>
        <taxon>Alveolata</taxon>
        <taxon>Dinophyceae</taxon>
        <taxon>Suessiales</taxon>
        <taxon>Symbiodiniaceae</taxon>
        <taxon>Cladocopium</taxon>
    </lineage>
</organism>
<feature type="region of interest" description="Disordered" evidence="3">
    <location>
        <begin position="1"/>
        <end position="20"/>
    </location>
</feature>
<dbReference type="GO" id="GO:0009982">
    <property type="term" value="F:pseudouridine synthase activity"/>
    <property type="evidence" value="ECO:0007669"/>
    <property type="project" value="InterPro"/>
</dbReference>
<evidence type="ECO:0000259" key="4">
    <source>
        <dbReference type="Pfam" id="PF00849"/>
    </source>
</evidence>
<dbReference type="SUPFAM" id="SSF55120">
    <property type="entry name" value="Pseudouridine synthase"/>
    <property type="match status" value="1"/>
</dbReference>
<evidence type="ECO:0000256" key="3">
    <source>
        <dbReference type="SAM" id="MobiDB-lite"/>
    </source>
</evidence>
<dbReference type="PROSITE" id="PS51375">
    <property type="entry name" value="PPR"/>
    <property type="match status" value="1"/>
</dbReference>
<dbReference type="Proteomes" id="UP001152797">
    <property type="component" value="Unassembled WGS sequence"/>
</dbReference>
<sequence>MLRISGGRPSPNAEEKLSPKAATTVLSKLRSSNGNDNGEAALGTLKRMLEGQLRGNAFHYNVIISSKSDWSLALNFFRQLPLQEVNPNIANYAATISAAGSGHWHCACSLLRETSRCLRLDAICWNSAIGTSPWASALTLFSSPDMKNNANSISFNSVVTALERGSQWEGASTILGRMMQSMHCVRLPNEITIGAWVTACGRSTKWQLAAEGCRQHDVRPSQATYNAAISSCEKATQWQFALLLLKLLHRILQRDLISQNAAISACEKASHWTGSLILFQEVDVVQDVISYSAVISAFRRAKCWDVAVELLNQMSDKLVLPNSVIYGAAGTACQNGKQWQWSIWLTHRESLGKRERSSELSETAWRSVKRLNIRRRRTSNPEAMQVQETLADVYKSIRPEELATLVWSFSSLSMTLQSSHLMHLAMQRITDIGLARFNLADIARLAWSFSSGEFQSFLEDLQKEFVSRQAAWHGLDFTTSALTVVWACSHAGCLRVDTASSIEGALLKLGRSFGGDHVEPLQPSHPSSRITRQPGIVQNYPDFLVIQKPSEWQVDDAYSGQPEEAERGLLSFFLKAMFPRHGVLKDVDHSRGFLHRLDVPSSGLILVAKTHQGWYRLKMQAAAGEIVRDYTALSHGWLNRERQVTARVHWWPDGRRAPSAVSRAGRVARTKLTVAELYRRSSRRLCLLAIRIGTGRMHQIRLHTAHIGHPTVCDAKYCSATTFKEDKSWCPRHFLHRHRLILQEHEVTDPLAPDLEAVLGALESCKR</sequence>
<evidence type="ECO:0000313" key="5">
    <source>
        <dbReference type="EMBL" id="CAI4020648.1"/>
    </source>
</evidence>
<reference evidence="6" key="2">
    <citation type="submission" date="2024-04" db="EMBL/GenBank/DDBJ databases">
        <authorList>
            <person name="Chen Y."/>
            <person name="Shah S."/>
            <person name="Dougan E. K."/>
            <person name="Thang M."/>
            <person name="Chan C."/>
        </authorList>
    </citation>
    <scope>NUCLEOTIDE SEQUENCE [LARGE SCALE GENOMIC DNA]</scope>
</reference>
<dbReference type="GO" id="GO:0001522">
    <property type="term" value="P:pseudouridine synthesis"/>
    <property type="evidence" value="ECO:0007669"/>
    <property type="project" value="InterPro"/>
</dbReference>
<name>A0A9P1M6A9_9DINO</name>
<feature type="domain" description="Pseudouridine synthase RsuA/RluA-like" evidence="4">
    <location>
        <begin position="543"/>
        <end position="706"/>
    </location>
</feature>
<evidence type="ECO:0000313" key="8">
    <source>
        <dbReference type="Proteomes" id="UP001152797"/>
    </source>
</evidence>
<feature type="repeat" description="PPR" evidence="2">
    <location>
        <begin position="287"/>
        <end position="321"/>
    </location>
</feature>
<dbReference type="Pfam" id="PF00849">
    <property type="entry name" value="PseudoU_synth_2"/>
    <property type="match status" value="1"/>
</dbReference>
<dbReference type="Gene3D" id="3.30.2350.10">
    <property type="entry name" value="Pseudouridine synthase"/>
    <property type="match status" value="1"/>
</dbReference>
<keyword evidence="1" id="KW-0677">Repeat</keyword>
<gene>
    <name evidence="5" type="ORF">C1SCF055_LOCUS45047</name>
</gene>
<dbReference type="PANTHER" id="PTHR47447">
    <property type="entry name" value="OS03G0856100 PROTEIN"/>
    <property type="match status" value="1"/>
</dbReference>
<accession>A0A9P1M6A9</accession>
<dbReference type="AlphaFoldDB" id="A0A9P1M6A9"/>
<dbReference type="EMBL" id="CAMXCT010006824">
    <property type="protein sequence ID" value="CAI4020648.1"/>
    <property type="molecule type" value="Genomic_DNA"/>
</dbReference>
<evidence type="ECO:0000313" key="7">
    <source>
        <dbReference type="EMBL" id="CAL4807960.1"/>
    </source>
</evidence>
<dbReference type="EMBL" id="CAMXCT030006824">
    <property type="protein sequence ID" value="CAL4807960.1"/>
    <property type="molecule type" value="Genomic_DNA"/>
</dbReference>
<dbReference type="NCBIfam" id="TIGR00756">
    <property type="entry name" value="PPR"/>
    <property type="match status" value="1"/>
</dbReference>
<keyword evidence="8" id="KW-1185">Reference proteome</keyword>
<dbReference type="InterPro" id="IPR002885">
    <property type="entry name" value="PPR_rpt"/>
</dbReference>
<evidence type="ECO:0000313" key="6">
    <source>
        <dbReference type="EMBL" id="CAL1174023.1"/>
    </source>
</evidence>
<dbReference type="InterPro" id="IPR006145">
    <property type="entry name" value="PsdUridine_synth_RsuA/RluA"/>
</dbReference>
<dbReference type="Gene3D" id="1.25.40.10">
    <property type="entry name" value="Tetratricopeptide repeat domain"/>
    <property type="match status" value="2"/>
</dbReference>
<proteinExistence type="predicted"/>
<dbReference type="CDD" id="cd02869">
    <property type="entry name" value="PseudoU_synth_RluA_like"/>
    <property type="match status" value="1"/>
</dbReference>
<dbReference type="GO" id="GO:0003723">
    <property type="term" value="F:RNA binding"/>
    <property type="evidence" value="ECO:0007669"/>
    <property type="project" value="InterPro"/>
</dbReference>
<dbReference type="Pfam" id="PF01535">
    <property type="entry name" value="PPR"/>
    <property type="match status" value="1"/>
</dbReference>